<evidence type="ECO:0000313" key="2">
    <source>
        <dbReference type="EMBL" id="KAK6992111.1"/>
    </source>
</evidence>
<evidence type="ECO:0000256" key="1">
    <source>
        <dbReference type="SAM" id="MobiDB-lite"/>
    </source>
</evidence>
<keyword evidence="3" id="KW-1185">Reference proteome</keyword>
<proteinExistence type="predicted"/>
<feature type="compositionally biased region" description="Polar residues" evidence="1">
    <location>
        <begin position="195"/>
        <end position="206"/>
    </location>
</feature>
<accession>A0AAV9ZTN7</accession>
<dbReference type="Proteomes" id="UP001362999">
    <property type="component" value="Unassembled WGS sequence"/>
</dbReference>
<feature type="compositionally biased region" description="Acidic residues" evidence="1">
    <location>
        <begin position="217"/>
        <end position="241"/>
    </location>
</feature>
<name>A0AAV9ZTN7_9AGAR</name>
<evidence type="ECO:0000313" key="3">
    <source>
        <dbReference type="Proteomes" id="UP001362999"/>
    </source>
</evidence>
<feature type="region of interest" description="Disordered" evidence="1">
    <location>
        <begin position="144"/>
        <end position="250"/>
    </location>
</feature>
<dbReference type="EMBL" id="JAWWNJ010000113">
    <property type="protein sequence ID" value="KAK6992111.1"/>
    <property type="molecule type" value="Genomic_DNA"/>
</dbReference>
<organism evidence="2 3">
    <name type="scientific">Favolaschia claudopus</name>
    <dbReference type="NCBI Taxonomy" id="2862362"/>
    <lineage>
        <taxon>Eukaryota</taxon>
        <taxon>Fungi</taxon>
        <taxon>Dikarya</taxon>
        <taxon>Basidiomycota</taxon>
        <taxon>Agaricomycotina</taxon>
        <taxon>Agaricomycetes</taxon>
        <taxon>Agaricomycetidae</taxon>
        <taxon>Agaricales</taxon>
        <taxon>Marasmiineae</taxon>
        <taxon>Mycenaceae</taxon>
        <taxon>Favolaschia</taxon>
    </lineage>
</organism>
<dbReference type="AlphaFoldDB" id="A0AAV9ZTN7"/>
<comment type="caution">
    <text evidence="2">The sequence shown here is derived from an EMBL/GenBank/DDBJ whole genome shotgun (WGS) entry which is preliminary data.</text>
</comment>
<feature type="region of interest" description="Disordered" evidence="1">
    <location>
        <begin position="1"/>
        <end position="29"/>
    </location>
</feature>
<protein>
    <submittedName>
        <fullName evidence="2">Uncharacterized protein</fullName>
    </submittedName>
</protein>
<sequence length="250" mass="27770">MNIKSSNEQRRKFAKPPVNAPMLDSANPRHYNTANRLACERQATALRDFSTGNGQHPGNPLCGYHTWFLAQNPFTPKPEDYPPTFISPSGILAPVTNVHISTAALSVMLDSNTRFAKGLMWHVAASANQLAPYVRYTAAPRRGYTAHPHHGNTRNFRGGKNFQGKGNNCKVRNLSNRVERGGTSRGKGGNHHPRNNNPAPEQNLDTQLVIAVNGSQVDEEEQRNELDEYLEEGEYELEEDNGYNMDTAST</sequence>
<reference evidence="2 3" key="1">
    <citation type="journal article" date="2024" name="J Genomics">
        <title>Draft genome sequencing and assembly of Favolaschia claudopus CIRM-BRFM 2984 isolated from oak limbs.</title>
        <authorList>
            <person name="Navarro D."/>
            <person name="Drula E."/>
            <person name="Chaduli D."/>
            <person name="Cazenave R."/>
            <person name="Ahrendt S."/>
            <person name="Wang J."/>
            <person name="Lipzen A."/>
            <person name="Daum C."/>
            <person name="Barry K."/>
            <person name="Grigoriev I.V."/>
            <person name="Favel A."/>
            <person name="Rosso M.N."/>
            <person name="Martin F."/>
        </authorList>
    </citation>
    <scope>NUCLEOTIDE SEQUENCE [LARGE SCALE GENOMIC DNA]</scope>
    <source>
        <strain evidence="2 3">CIRM-BRFM 2984</strain>
    </source>
</reference>
<gene>
    <name evidence="2" type="ORF">R3P38DRAFT_3089251</name>
</gene>